<evidence type="ECO:0000256" key="2">
    <source>
        <dbReference type="ARBA" id="ARBA00022475"/>
    </source>
</evidence>
<dbReference type="PANTHER" id="PTHR33908:SF3">
    <property type="entry name" value="UNDECAPRENYL PHOSPHATE-ALPHA-4-AMINO-4-DEOXY-L-ARABINOSE ARABINOSYL TRANSFERASE"/>
    <property type="match status" value="1"/>
</dbReference>
<feature type="transmembrane region" description="Helical" evidence="8">
    <location>
        <begin position="289"/>
        <end position="307"/>
    </location>
</feature>
<dbReference type="RefSeq" id="WP_350400750.1">
    <property type="nucleotide sequence ID" value="NZ_JBELOE010000078.1"/>
</dbReference>
<keyword evidence="11" id="KW-1185">Reference proteome</keyword>
<evidence type="ECO:0000259" key="9">
    <source>
        <dbReference type="Pfam" id="PF13231"/>
    </source>
</evidence>
<name>A0ABV1RE57_9ALTE</name>
<comment type="caution">
    <text evidence="10">The sequence shown here is derived from an EMBL/GenBank/DDBJ whole genome shotgun (WGS) entry which is preliminary data.</text>
</comment>
<evidence type="ECO:0000256" key="4">
    <source>
        <dbReference type="ARBA" id="ARBA00022679"/>
    </source>
</evidence>
<evidence type="ECO:0000313" key="10">
    <source>
        <dbReference type="EMBL" id="MER2490987.1"/>
    </source>
</evidence>
<feature type="transmembrane region" description="Helical" evidence="8">
    <location>
        <begin position="342"/>
        <end position="362"/>
    </location>
</feature>
<gene>
    <name evidence="10" type="ORF">ABS311_03710</name>
</gene>
<organism evidence="10 11">
    <name type="scientific">Catenovulum sediminis</name>
    <dbReference type="NCBI Taxonomy" id="1740262"/>
    <lineage>
        <taxon>Bacteria</taxon>
        <taxon>Pseudomonadati</taxon>
        <taxon>Pseudomonadota</taxon>
        <taxon>Gammaproteobacteria</taxon>
        <taxon>Alteromonadales</taxon>
        <taxon>Alteromonadaceae</taxon>
        <taxon>Catenovulum</taxon>
    </lineage>
</organism>
<feature type="domain" description="Glycosyltransferase RgtA/B/C/D-like" evidence="9">
    <location>
        <begin position="62"/>
        <end position="223"/>
    </location>
</feature>
<evidence type="ECO:0000256" key="1">
    <source>
        <dbReference type="ARBA" id="ARBA00004651"/>
    </source>
</evidence>
<dbReference type="Proteomes" id="UP001467690">
    <property type="component" value="Unassembled WGS sequence"/>
</dbReference>
<evidence type="ECO:0000256" key="3">
    <source>
        <dbReference type="ARBA" id="ARBA00022676"/>
    </source>
</evidence>
<evidence type="ECO:0000256" key="8">
    <source>
        <dbReference type="SAM" id="Phobius"/>
    </source>
</evidence>
<evidence type="ECO:0000256" key="7">
    <source>
        <dbReference type="ARBA" id="ARBA00023136"/>
    </source>
</evidence>
<keyword evidence="5 8" id="KW-0812">Transmembrane</keyword>
<proteinExistence type="predicted"/>
<feature type="transmembrane region" description="Helical" evidence="8">
    <location>
        <begin position="90"/>
        <end position="108"/>
    </location>
</feature>
<accession>A0ABV1RE57</accession>
<evidence type="ECO:0000256" key="5">
    <source>
        <dbReference type="ARBA" id="ARBA00022692"/>
    </source>
</evidence>
<keyword evidence="2" id="KW-1003">Cell membrane</keyword>
<keyword evidence="7 8" id="KW-0472">Membrane</keyword>
<feature type="transmembrane region" description="Helical" evidence="8">
    <location>
        <begin position="166"/>
        <end position="193"/>
    </location>
</feature>
<dbReference type="PANTHER" id="PTHR33908">
    <property type="entry name" value="MANNOSYLTRANSFERASE YKCB-RELATED"/>
    <property type="match status" value="1"/>
</dbReference>
<keyword evidence="6 8" id="KW-1133">Transmembrane helix</keyword>
<dbReference type="EMBL" id="JBELOE010000078">
    <property type="protein sequence ID" value="MER2490987.1"/>
    <property type="molecule type" value="Genomic_DNA"/>
</dbReference>
<feature type="transmembrane region" description="Helical" evidence="8">
    <location>
        <begin position="205"/>
        <end position="226"/>
    </location>
</feature>
<dbReference type="InterPro" id="IPR050297">
    <property type="entry name" value="LipidA_mod_glycosyltrf_83"/>
</dbReference>
<evidence type="ECO:0000313" key="11">
    <source>
        <dbReference type="Proteomes" id="UP001467690"/>
    </source>
</evidence>
<feature type="transmembrane region" description="Helical" evidence="8">
    <location>
        <begin position="257"/>
        <end position="277"/>
    </location>
</feature>
<dbReference type="InterPro" id="IPR038731">
    <property type="entry name" value="RgtA/B/C-like"/>
</dbReference>
<keyword evidence="4" id="KW-0808">Transferase</keyword>
<feature type="transmembrane region" description="Helical" evidence="8">
    <location>
        <begin position="313"/>
        <end position="330"/>
    </location>
</feature>
<sequence>MKKFELSHPVVLTAFIFVGFLLNLSAIPLFDVDEGAFSEATREMLNTGVWSATYLDGQPRYDKPILTYWVQAVFVSIFGLNEFGLRMHSVISAALWALACFLFCKEFINRNTAVAVLVIFASTLWITVIGRAATADALLNLFIALSFFDIYRYSQHQQSIHCYRAWLWMSLGMLTKGPVAVAIPAISSLIWLLSLGHFRVWLKAVLNPVGWLIFLSVLTPWLYMVWLEQGSDFFYGFLVEHNLKRFTATKEGHGGSWYYYLLVLPLIILPYSGLILNPIRRCARLWLNPLNRLLIIWFSVVFMLVSISQTQLPHYVLYGVTPLLILFAKYRNLISRQHWQWLFPLAFCAIQFILLFVAPDLAQQQNNLYQQQMLTIATQVFNTHYLIASVILLLLVSVLYFIPLSLWKRLSTAALLQTLFCYTFLIPALAEIQQTPIKQAALQSKDIAQPFVAYKIHMPSFSVYRQDITHRREVKPGDYVYTRADRVSSLQEMFGPQNVRIFYQHGGIVLAEILHNKQQRTLVNVEK</sequence>
<comment type="subcellular location">
    <subcellularLocation>
        <location evidence="1">Cell membrane</location>
        <topology evidence="1">Multi-pass membrane protein</topology>
    </subcellularLocation>
</comment>
<reference evidence="10 11" key="1">
    <citation type="submission" date="2024-06" db="EMBL/GenBank/DDBJ databases">
        <authorList>
            <person name="Chen R.Y."/>
        </authorList>
    </citation>
    <scope>NUCLEOTIDE SEQUENCE [LARGE SCALE GENOMIC DNA]</scope>
    <source>
        <strain evidence="10 11">D2</strain>
    </source>
</reference>
<feature type="transmembrane region" description="Helical" evidence="8">
    <location>
        <begin position="382"/>
        <end position="402"/>
    </location>
</feature>
<protein>
    <submittedName>
        <fullName evidence="10">Glycosyltransferase family 39 protein</fullName>
    </submittedName>
</protein>
<feature type="transmembrane region" description="Helical" evidence="8">
    <location>
        <begin position="114"/>
        <end position="130"/>
    </location>
</feature>
<dbReference type="Pfam" id="PF13231">
    <property type="entry name" value="PMT_2"/>
    <property type="match status" value="1"/>
</dbReference>
<evidence type="ECO:0000256" key="6">
    <source>
        <dbReference type="ARBA" id="ARBA00022989"/>
    </source>
</evidence>
<keyword evidence="3" id="KW-0328">Glycosyltransferase</keyword>